<dbReference type="EMBL" id="LFZN01000022">
    <property type="protein sequence ID" value="KXT04262.1"/>
    <property type="molecule type" value="Genomic_DNA"/>
</dbReference>
<dbReference type="PANTHER" id="PTHR36169:SF1">
    <property type="entry name" value="ACETATE KINASE EUTQ"/>
    <property type="match status" value="1"/>
</dbReference>
<dbReference type="PANTHER" id="PTHR36169">
    <property type="entry name" value="ETHANOLAMINE UTILIZATION PROTEIN EUTQ"/>
    <property type="match status" value="1"/>
</dbReference>
<organism evidence="1 2">
    <name type="scientific">Pseudocercospora eumusae</name>
    <dbReference type="NCBI Taxonomy" id="321146"/>
    <lineage>
        <taxon>Eukaryota</taxon>
        <taxon>Fungi</taxon>
        <taxon>Dikarya</taxon>
        <taxon>Ascomycota</taxon>
        <taxon>Pezizomycotina</taxon>
        <taxon>Dothideomycetes</taxon>
        <taxon>Dothideomycetidae</taxon>
        <taxon>Mycosphaerellales</taxon>
        <taxon>Mycosphaerellaceae</taxon>
        <taxon>Pseudocercospora</taxon>
    </lineage>
</organism>
<name>A0A139HPF6_9PEZI</name>
<evidence type="ECO:0000313" key="1">
    <source>
        <dbReference type="EMBL" id="KXT04262.1"/>
    </source>
</evidence>
<sequence length="242" mass="27087">MARLMCNQMTALVYVNDPSVSTAPQEHARAQCLLVARTRSRLLEQQCCHSLNEGMQYYHVLASYEAIHVGKGNMSRVQEIPPFIPLHHFILNLDSVEDRELSDESSTSKTIIFTLVAVVMGSKEPVAMTYLPKQQQDYKPPLIANDNSFLGDVASSDKNDHDKPISAGFYRQEKGTKLVYTYHYHEMKIILDGTFLISDGTGREVTATKGDVFYFPAGATITFSSPDFGLAFYCGQRERDSA</sequence>
<comment type="caution">
    <text evidence="1">The sequence shown here is derived from an EMBL/GenBank/DDBJ whole genome shotgun (WGS) entry which is preliminary data.</text>
</comment>
<evidence type="ECO:0000313" key="2">
    <source>
        <dbReference type="Proteomes" id="UP000070133"/>
    </source>
</evidence>
<keyword evidence="2" id="KW-1185">Reference proteome</keyword>
<gene>
    <name evidence="1" type="ORF">AC578_7940</name>
</gene>
<reference evidence="1 2" key="1">
    <citation type="submission" date="2015-07" db="EMBL/GenBank/DDBJ databases">
        <title>Comparative genomics of the Sigatoka disease complex on banana suggests a link between parallel evolutionary changes in Pseudocercospora fijiensis and Pseudocercospora eumusae and increased virulence on the banana host.</title>
        <authorList>
            <person name="Chang T.-C."/>
            <person name="Salvucci A."/>
            <person name="Crous P.W."/>
            <person name="Stergiopoulos I."/>
        </authorList>
    </citation>
    <scope>NUCLEOTIDE SEQUENCE [LARGE SCALE GENOMIC DNA]</scope>
    <source>
        <strain evidence="1 2">CBS 114824</strain>
    </source>
</reference>
<dbReference type="CDD" id="cd02228">
    <property type="entry name" value="cupin_EutQ"/>
    <property type="match status" value="1"/>
</dbReference>
<dbReference type="InterPro" id="IPR014710">
    <property type="entry name" value="RmlC-like_jellyroll"/>
</dbReference>
<dbReference type="InterPro" id="IPR010424">
    <property type="entry name" value="EutQ"/>
</dbReference>
<dbReference type="Pfam" id="PF06249">
    <property type="entry name" value="EutQ"/>
    <property type="match status" value="1"/>
</dbReference>
<proteinExistence type="predicted"/>
<dbReference type="InterPro" id="IPR011051">
    <property type="entry name" value="RmlC_Cupin_sf"/>
</dbReference>
<dbReference type="Gene3D" id="2.60.120.10">
    <property type="entry name" value="Jelly Rolls"/>
    <property type="match status" value="1"/>
</dbReference>
<dbReference type="Proteomes" id="UP000070133">
    <property type="component" value="Unassembled WGS sequence"/>
</dbReference>
<dbReference type="OrthoDB" id="4985585at2759"/>
<evidence type="ECO:0008006" key="3">
    <source>
        <dbReference type="Google" id="ProtNLM"/>
    </source>
</evidence>
<protein>
    <recommendedName>
        <fullName evidence="3">(S)-ureidoglycine aminohydrolase cupin domain-containing protein</fullName>
    </recommendedName>
</protein>
<dbReference type="SUPFAM" id="SSF51182">
    <property type="entry name" value="RmlC-like cupins"/>
    <property type="match status" value="1"/>
</dbReference>
<accession>A0A139HPF6</accession>
<dbReference type="AlphaFoldDB" id="A0A139HPF6"/>